<dbReference type="AlphaFoldDB" id="A0A7R9LZ03"/>
<feature type="domain" description="TIR" evidence="3">
    <location>
        <begin position="150"/>
        <end position="287"/>
    </location>
</feature>
<feature type="non-terminal residue" evidence="5">
    <location>
        <position position="1"/>
    </location>
</feature>
<evidence type="ECO:0000256" key="1">
    <source>
        <dbReference type="ARBA" id="ARBA00022553"/>
    </source>
</evidence>
<evidence type="ECO:0000256" key="2">
    <source>
        <dbReference type="SAM" id="MobiDB-lite"/>
    </source>
</evidence>
<evidence type="ECO:0000259" key="4">
    <source>
        <dbReference type="PROSITE" id="PS51376"/>
    </source>
</evidence>
<dbReference type="Pfam" id="PF18567">
    <property type="entry name" value="TIR_3"/>
    <property type="match status" value="1"/>
</dbReference>
<evidence type="ECO:0008006" key="7">
    <source>
        <dbReference type="Google" id="ProtNLM"/>
    </source>
</evidence>
<keyword evidence="6" id="KW-1185">Reference proteome</keyword>
<dbReference type="GO" id="GO:0005829">
    <property type="term" value="C:cytosol"/>
    <property type="evidence" value="ECO:0007669"/>
    <property type="project" value="TreeGrafter"/>
</dbReference>
<evidence type="ECO:0000313" key="6">
    <source>
        <dbReference type="Proteomes" id="UP000728032"/>
    </source>
</evidence>
<organism evidence="5">
    <name type="scientific">Oppiella nova</name>
    <dbReference type="NCBI Taxonomy" id="334625"/>
    <lineage>
        <taxon>Eukaryota</taxon>
        <taxon>Metazoa</taxon>
        <taxon>Ecdysozoa</taxon>
        <taxon>Arthropoda</taxon>
        <taxon>Chelicerata</taxon>
        <taxon>Arachnida</taxon>
        <taxon>Acari</taxon>
        <taxon>Acariformes</taxon>
        <taxon>Sarcoptiformes</taxon>
        <taxon>Oribatida</taxon>
        <taxon>Brachypylina</taxon>
        <taxon>Oppioidea</taxon>
        <taxon>Oppiidae</taxon>
        <taxon>Oppiella</taxon>
    </lineage>
</organism>
<dbReference type="InterPro" id="IPR035897">
    <property type="entry name" value="Toll_tir_struct_dom_sf"/>
</dbReference>
<reference evidence="5" key="1">
    <citation type="submission" date="2020-11" db="EMBL/GenBank/DDBJ databases">
        <authorList>
            <person name="Tran Van P."/>
        </authorList>
    </citation>
    <scope>NUCLEOTIDE SEQUENCE</scope>
</reference>
<dbReference type="GO" id="GO:0005068">
    <property type="term" value="F:transmembrane receptor protein tyrosine kinase adaptor activity"/>
    <property type="evidence" value="ECO:0007669"/>
    <property type="project" value="TreeGrafter"/>
</dbReference>
<dbReference type="InterPro" id="IPR017893">
    <property type="entry name" value="DBB_domain"/>
</dbReference>
<dbReference type="PANTHER" id="PTHR16267">
    <property type="entry name" value="BANK1/PIK3AP1 FAMILY MEMBER"/>
    <property type="match status" value="1"/>
</dbReference>
<dbReference type="EMBL" id="CAJPVJ010003534">
    <property type="protein sequence ID" value="CAG2167684.1"/>
    <property type="molecule type" value="Genomic_DNA"/>
</dbReference>
<dbReference type="Proteomes" id="UP000728032">
    <property type="component" value="Unassembled WGS sequence"/>
</dbReference>
<proteinExistence type="predicted"/>
<dbReference type="Gene3D" id="3.40.50.10140">
    <property type="entry name" value="Toll/interleukin-1 receptor homology (TIR) domain"/>
    <property type="match status" value="1"/>
</dbReference>
<feature type="region of interest" description="Disordered" evidence="2">
    <location>
        <begin position="799"/>
        <end position="836"/>
    </location>
</feature>
<dbReference type="GO" id="GO:0005104">
    <property type="term" value="F:fibroblast growth factor receptor binding"/>
    <property type="evidence" value="ECO:0007669"/>
    <property type="project" value="TreeGrafter"/>
</dbReference>
<dbReference type="InterPro" id="IPR000157">
    <property type="entry name" value="TIR_dom"/>
</dbReference>
<gene>
    <name evidence="5" type="ORF">ONB1V03_LOCUS7181</name>
</gene>
<keyword evidence="1" id="KW-0597">Phosphoprotein</keyword>
<feature type="domain" description="DBB" evidence="4">
    <location>
        <begin position="307"/>
        <end position="442"/>
    </location>
</feature>
<dbReference type="PROSITE" id="PS51376">
    <property type="entry name" value="DBB"/>
    <property type="match status" value="1"/>
</dbReference>
<dbReference type="InterPro" id="IPR041340">
    <property type="entry name" value="PIK3AP1_TIR"/>
</dbReference>
<feature type="compositionally biased region" description="Polar residues" evidence="2">
    <location>
        <begin position="826"/>
        <end position="836"/>
    </location>
</feature>
<dbReference type="InterPro" id="IPR052446">
    <property type="entry name" value="B-cell_PI3K-Signaling_Adptrs"/>
</dbReference>
<evidence type="ECO:0000259" key="3">
    <source>
        <dbReference type="PROSITE" id="PS50104"/>
    </source>
</evidence>
<dbReference type="PANTHER" id="PTHR16267:SF11">
    <property type="entry name" value="STUMPS, ISOFORM E"/>
    <property type="match status" value="1"/>
</dbReference>
<dbReference type="OrthoDB" id="6497061at2759"/>
<protein>
    <recommendedName>
        <fullName evidence="7">DBB domain-containing protein</fullName>
    </recommendedName>
</protein>
<feature type="compositionally biased region" description="Low complexity" evidence="2">
    <location>
        <begin position="799"/>
        <end position="810"/>
    </location>
</feature>
<evidence type="ECO:0000313" key="5">
    <source>
        <dbReference type="EMBL" id="CAD7649240.1"/>
    </source>
</evidence>
<sequence length="836" mass="94010">MSGLDTIHAKRNSYKKECAGGVGASGGGIGRSLSTNTLKAINTIRTIPAIKSKSFISSATHTTNANMNGATEAMGAGSSGTVSTTTRSWRRLSWLDRKTWSFRRENEWKGSLVWCGRKMNGKGVSYGVVGYEELIIAYGNKRNTHQSMECWPDITIIFTKDAYEWDEYLTECFTQMIDSQQPLTVVHERLENIHFPLSSAETQSFANSRAVLLIISPDLLDYIDAHADVYELTRLLSPRRTVVMLCGVQQSDISHFHRAALVHFDQWQCLVAKDQDKEFVVSVIQAVLTIIQQSDANNSANKPQFKLSPRKVKEGNGKVFILLDSPITDKQQIDILFDGCNDNQVSVKWKNAYNLYFTIPDNMLKVAKVVNVSLVCDTKNFMGTRPLKCETKMSELHSLLTSVNSPFEFMSQTLGFPTLSQFDEELAKRFDQRLPYFGPTLTANDSDIDDVHKSECYLPTLLHFASVYGLRELTSKLLHCPLAIRACRTRNSNNMTPEQMAHHLNHTDIAALLRDFERLCETHKSNILYDSHRPINGTSVSGCELTDQLQASLKTLRYSTSSTLSAHHHLYGLRLYSDLLHIKQNSNELYSNCKEYENNVKTSSSSISDEAFDITDGNKHEMNNEIQSKGHSLSSESIPDLNDNKTANNALQNWQQLSRLNEQNLIKKVNNSDAVNGNNCGDNEAAIESPCDLNDSQKELLAIMDVFRTGISFVEFETLFDDWQQKYCKVLKANVSPELDDSLTQIRNLCEIGRKRQDFETNKHSLNFNDLRYYLNSKLNNKLNDSNLKLTLDVGSISSNRESSISTGSSHGDDSTGSHRSKTSGKHNNNSISRLN</sequence>
<accession>A0A7R9LZ03</accession>
<dbReference type="PROSITE" id="PS50104">
    <property type="entry name" value="TIR"/>
    <property type="match status" value="1"/>
</dbReference>
<name>A0A7R9LZ03_9ACAR</name>
<dbReference type="SMART" id="SM01282">
    <property type="entry name" value="DBB"/>
    <property type="match status" value="1"/>
</dbReference>
<dbReference type="EMBL" id="OC918359">
    <property type="protein sequence ID" value="CAD7649240.1"/>
    <property type="molecule type" value="Genomic_DNA"/>
</dbReference>
<dbReference type="Pfam" id="PF14545">
    <property type="entry name" value="DBB"/>
    <property type="match status" value="1"/>
</dbReference>